<sequence length="177" mass="19650">MRCGTRGGGGREGELHPQHTLIALLTAEVQIDRCGNLAHPILGLHLVQSGIGIDDVVELEHDEVLVLAERLDLELGTRVLGQQLLAPVPFDAWLWLRHQLTLEYQPIAIVLLPQLRLLREAWREIMVGHDCSLAGGVQPPPAQCPPRSQQQHSYALLLTVGVTHGTQPSRFHLHRKL</sequence>
<dbReference type="AlphaFoldDB" id="A0A182M8D8"/>
<dbReference type="EMBL" id="AXCM01000994">
    <property type="status" value="NOT_ANNOTATED_CDS"/>
    <property type="molecule type" value="Genomic_DNA"/>
</dbReference>
<dbReference type="Proteomes" id="UP000075883">
    <property type="component" value="Unassembled WGS sequence"/>
</dbReference>
<evidence type="ECO:0000313" key="1">
    <source>
        <dbReference type="EnsemblMetazoa" id="ACUA012005-PA"/>
    </source>
</evidence>
<reference evidence="1" key="2">
    <citation type="submission" date="2020-05" db="UniProtKB">
        <authorList>
            <consortium name="EnsemblMetazoa"/>
        </authorList>
    </citation>
    <scope>IDENTIFICATION</scope>
    <source>
        <strain evidence="1">A-37</strain>
    </source>
</reference>
<reference evidence="2" key="1">
    <citation type="submission" date="2013-09" db="EMBL/GenBank/DDBJ databases">
        <title>The Genome Sequence of Anopheles culicifacies species A.</title>
        <authorList>
            <consortium name="The Broad Institute Genomics Platform"/>
            <person name="Neafsey D.E."/>
            <person name="Besansky N."/>
            <person name="Howell P."/>
            <person name="Walton C."/>
            <person name="Young S.K."/>
            <person name="Zeng Q."/>
            <person name="Gargeya S."/>
            <person name="Fitzgerald M."/>
            <person name="Haas B."/>
            <person name="Abouelleil A."/>
            <person name="Allen A.W."/>
            <person name="Alvarado L."/>
            <person name="Arachchi H.M."/>
            <person name="Berlin A.M."/>
            <person name="Chapman S.B."/>
            <person name="Gainer-Dewar J."/>
            <person name="Goldberg J."/>
            <person name="Griggs A."/>
            <person name="Gujja S."/>
            <person name="Hansen M."/>
            <person name="Howarth C."/>
            <person name="Imamovic A."/>
            <person name="Ireland A."/>
            <person name="Larimer J."/>
            <person name="McCowan C."/>
            <person name="Murphy C."/>
            <person name="Pearson M."/>
            <person name="Poon T.W."/>
            <person name="Priest M."/>
            <person name="Roberts A."/>
            <person name="Saif S."/>
            <person name="Shea T."/>
            <person name="Sisk P."/>
            <person name="Sykes S."/>
            <person name="Wortman J."/>
            <person name="Nusbaum C."/>
            <person name="Birren B."/>
        </authorList>
    </citation>
    <scope>NUCLEOTIDE SEQUENCE [LARGE SCALE GENOMIC DNA]</scope>
    <source>
        <strain evidence="2">A-37</strain>
    </source>
</reference>
<organism evidence="1 2">
    <name type="scientific">Anopheles culicifacies</name>
    <dbReference type="NCBI Taxonomy" id="139723"/>
    <lineage>
        <taxon>Eukaryota</taxon>
        <taxon>Metazoa</taxon>
        <taxon>Ecdysozoa</taxon>
        <taxon>Arthropoda</taxon>
        <taxon>Hexapoda</taxon>
        <taxon>Insecta</taxon>
        <taxon>Pterygota</taxon>
        <taxon>Neoptera</taxon>
        <taxon>Endopterygota</taxon>
        <taxon>Diptera</taxon>
        <taxon>Nematocera</taxon>
        <taxon>Culicoidea</taxon>
        <taxon>Culicidae</taxon>
        <taxon>Anophelinae</taxon>
        <taxon>Anopheles</taxon>
        <taxon>culicifacies species complex</taxon>
    </lineage>
</organism>
<evidence type="ECO:0000313" key="2">
    <source>
        <dbReference type="Proteomes" id="UP000075883"/>
    </source>
</evidence>
<proteinExistence type="predicted"/>
<accession>A0A182M8D8</accession>
<dbReference type="EnsemblMetazoa" id="ACUA012005-RA">
    <property type="protein sequence ID" value="ACUA012005-PA"/>
    <property type="gene ID" value="ACUA012005"/>
</dbReference>
<name>A0A182M8D8_9DIPT</name>
<keyword evidence="2" id="KW-1185">Reference proteome</keyword>
<dbReference type="VEuPathDB" id="VectorBase:ACUA012005"/>
<protein>
    <submittedName>
        <fullName evidence="1">Uncharacterized protein</fullName>
    </submittedName>
</protein>